<sequence length="434" mass="48770">MSARLLRYLHEKSGIDECYLATFILSGISIYLITGYYARFVANAILTAVPILLTYVYPNEKPPFDNLLYYWLIYAIATLFFDSQLEDKRSYYWIKMFLLTLLIVFPNDEANATARKEHILLEKSSQIQIEKQRMPMFAEQLKPKLNFRGESCIHTTSISDSSIIPEIKLSACIENSQNALVENFRTAPEVASKKEVEELPDALLNESVLVPTERQQTIHLNESKDATTNEFQINTCPDNKIQELQNISASSQSVALSEITSINEVMPRSLRTSDVATAENFDSYVARKYELETASMQEPYVPLFSVEKLKCPSTATVSAAKERQILRENKSKVESAMQNPPVVGIQVSSWKESDAAETPVNHTTNHTASKQQLTASETINDSVKSDDNPKTGISHNSSKEEKSANAIKWIATGKTVVLMQNVKTKKVSLFQISS</sequence>
<dbReference type="STRING" id="42156.A0A3P6TLL0"/>
<evidence type="ECO:0000256" key="1">
    <source>
        <dbReference type="SAM" id="MobiDB-lite"/>
    </source>
</evidence>
<gene>
    <name evidence="3" type="ORF">NLS_LOCUS5492</name>
</gene>
<keyword evidence="2" id="KW-1133">Transmembrane helix</keyword>
<evidence type="ECO:0000313" key="4">
    <source>
        <dbReference type="Proteomes" id="UP000277928"/>
    </source>
</evidence>
<dbReference type="EMBL" id="UYRX01000416">
    <property type="protein sequence ID" value="VDK81885.1"/>
    <property type="molecule type" value="Genomic_DNA"/>
</dbReference>
<dbReference type="Proteomes" id="UP000277928">
    <property type="component" value="Unassembled WGS sequence"/>
</dbReference>
<organism evidence="3 4">
    <name type="scientific">Litomosoides sigmodontis</name>
    <name type="common">Filarial nematode worm</name>
    <dbReference type="NCBI Taxonomy" id="42156"/>
    <lineage>
        <taxon>Eukaryota</taxon>
        <taxon>Metazoa</taxon>
        <taxon>Ecdysozoa</taxon>
        <taxon>Nematoda</taxon>
        <taxon>Chromadorea</taxon>
        <taxon>Rhabditida</taxon>
        <taxon>Spirurina</taxon>
        <taxon>Spiruromorpha</taxon>
        <taxon>Filarioidea</taxon>
        <taxon>Onchocercidae</taxon>
        <taxon>Litomosoides</taxon>
    </lineage>
</organism>
<evidence type="ECO:0000313" key="3">
    <source>
        <dbReference type="EMBL" id="VDK81885.1"/>
    </source>
</evidence>
<feature type="region of interest" description="Disordered" evidence="1">
    <location>
        <begin position="349"/>
        <end position="403"/>
    </location>
</feature>
<keyword evidence="4" id="KW-1185">Reference proteome</keyword>
<feature type="compositionally biased region" description="Polar residues" evidence="1">
    <location>
        <begin position="360"/>
        <end position="382"/>
    </location>
</feature>
<keyword evidence="2" id="KW-0812">Transmembrane</keyword>
<keyword evidence="2" id="KW-0472">Membrane</keyword>
<proteinExistence type="predicted"/>
<dbReference type="OMA" id="DECYLAT"/>
<protein>
    <recommendedName>
        <fullName evidence="5">Receptor expression-enhancing protein</fullName>
    </recommendedName>
</protein>
<evidence type="ECO:0000256" key="2">
    <source>
        <dbReference type="SAM" id="Phobius"/>
    </source>
</evidence>
<reference evidence="3 4" key="1">
    <citation type="submission" date="2018-08" db="EMBL/GenBank/DDBJ databases">
        <authorList>
            <person name="Laetsch R D."/>
            <person name="Stevens L."/>
            <person name="Kumar S."/>
            <person name="Blaxter L. M."/>
        </authorList>
    </citation>
    <scope>NUCLEOTIDE SEQUENCE [LARGE SCALE GENOMIC DNA]</scope>
</reference>
<name>A0A3P6TLL0_LITSI</name>
<dbReference type="OrthoDB" id="5871872at2759"/>
<feature type="transmembrane region" description="Helical" evidence="2">
    <location>
        <begin position="18"/>
        <end position="34"/>
    </location>
</feature>
<dbReference type="AlphaFoldDB" id="A0A3P6TLL0"/>
<accession>A0A3P6TLL0</accession>
<evidence type="ECO:0008006" key="5">
    <source>
        <dbReference type="Google" id="ProtNLM"/>
    </source>
</evidence>